<gene>
    <name evidence="1" type="ORF">KIPB_013489</name>
</gene>
<reference evidence="1 2" key="1">
    <citation type="journal article" date="2018" name="PLoS ONE">
        <title>The draft genome of Kipferlia bialata reveals reductive genome evolution in fornicate parasites.</title>
        <authorList>
            <person name="Tanifuji G."/>
            <person name="Takabayashi S."/>
            <person name="Kume K."/>
            <person name="Takagi M."/>
            <person name="Nakayama T."/>
            <person name="Kamikawa R."/>
            <person name="Inagaki Y."/>
            <person name="Hashimoto T."/>
        </authorList>
    </citation>
    <scope>NUCLEOTIDE SEQUENCE [LARGE SCALE GENOMIC DNA]</scope>
    <source>
        <strain evidence="1">NY0173</strain>
    </source>
</reference>
<dbReference type="AlphaFoldDB" id="A0A391P1G6"/>
<dbReference type="EMBL" id="BDIP01006433">
    <property type="protein sequence ID" value="GCA64183.1"/>
    <property type="molecule type" value="Genomic_DNA"/>
</dbReference>
<evidence type="ECO:0000313" key="1">
    <source>
        <dbReference type="EMBL" id="GCA64183.1"/>
    </source>
</evidence>
<accession>A0A391P1G6</accession>
<keyword evidence="2" id="KW-1185">Reference proteome</keyword>
<protein>
    <submittedName>
        <fullName evidence="1">Uncharacterized protein</fullName>
    </submittedName>
</protein>
<comment type="caution">
    <text evidence="1">The sequence shown here is derived from an EMBL/GenBank/DDBJ whole genome shotgun (WGS) entry which is preliminary data.</text>
</comment>
<proteinExistence type="predicted"/>
<evidence type="ECO:0000313" key="2">
    <source>
        <dbReference type="Proteomes" id="UP000265618"/>
    </source>
</evidence>
<name>A0A391P1G6_9EUKA</name>
<sequence>MPAPSDAKDGKDSKTKGVNVYVRVRPARVQGMNNTHSGPTVIRCTSDTGLAVDTGTDTRTMAFTEVGGTFSPCVGNLYTSYCLSL</sequence>
<dbReference type="Proteomes" id="UP000265618">
    <property type="component" value="Unassembled WGS sequence"/>
</dbReference>
<organism evidence="1 2">
    <name type="scientific">Kipferlia bialata</name>
    <dbReference type="NCBI Taxonomy" id="797122"/>
    <lineage>
        <taxon>Eukaryota</taxon>
        <taxon>Metamonada</taxon>
        <taxon>Carpediemonas-like organisms</taxon>
        <taxon>Kipferlia</taxon>
    </lineage>
</organism>